<accession>E1QQS8</accession>
<dbReference type="KEGG" id="vdi:Vdis_2322"/>
<dbReference type="HOGENOM" id="CLU_094096_0_0_2"/>
<gene>
    <name evidence="3" type="ordered locus">Vdis_2322</name>
</gene>
<evidence type="ECO:0000313" key="3">
    <source>
        <dbReference type="EMBL" id="ADN51690.1"/>
    </source>
</evidence>
<dbReference type="GeneID" id="9753277"/>
<dbReference type="STRING" id="572478.Vdis_2322"/>
<dbReference type="OrthoDB" id="40399at2157"/>
<dbReference type="InterPro" id="IPR007161">
    <property type="entry name" value="DUF364"/>
</dbReference>
<protein>
    <recommendedName>
        <fullName evidence="5">Heavy-metal chelation domain-containing protein</fullName>
    </recommendedName>
</protein>
<sequence>MRFIEVLASRAMDLAGDLSIVDYCICLRATYVVVSDGRREAIGMAHVSYEDLHGIGRVMEPSIDYLPNMVIDVNPLNRVLGLALINAISQYHITEVRQDELELRSPVCVVGLMRPLIEELRSKGLEVYVFERSPYLRGDNAYSDVEEELLIPRCGTVYITGMALLNFTIDRLLDFSRGINVLIGPSASLLPELVKGLGIHYIESMKFTDVKTVKKHLRLGGYVSMKVHSNLGIPYRFKV</sequence>
<keyword evidence="4" id="KW-1185">Reference proteome</keyword>
<evidence type="ECO:0000313" key="4">
    <source>
        <dbReference type="Proteomes" id="UP000006681"/>
    </source>
</evidence>
<proteinExistence type="predicted"/>
<evidence type="ECO:0008006" key="5">
    <source>
        <dbReference type="Google" id="ProtNLM"/>
    </source>
</evidence>
<reference evidence="4" key="2">
    <citation type="journal article" date="2010" name="Stand. Genomic Sci.">
        <title>Complete genome sequence of Vulcanisaeta distributa type strain (IC-017T).</title>
        <authorList>
            <person name="Mavromatis K."/>
            <person name="Sikorski J."/>
            <person name="Pabst E."/>
            <person name="Teshima H."/>
            <person name="Lapidus A."/>
            <person name="Lucas S."/>
            <person name="Nolan M."/>
            <person name="Glavina Del Rio T."/>
            <person name="Cheng J."/>
            <person name="Bruce D."/>
            <person name="Goodwin L."/>
            <person name="Pitluck S."/>
            <person name="Liolios K."/>
            <person name="Ivanova N."/>
            <person name="Mikhailova N."/>
            <person name="Pati A."/>
            <person name="Chen A."/>
            <person name="Palaniappan K."/>
            <person name="Land M."/>
            <person name="Hauser L."/>
            <person name="Chang Y."/>
            <person name="Jeffries C."/>
            <person name="Rohde M."/>
            <person name="Spring S."/>
            <person name="Goker M."/>
            <person name="Wirth R."/>
            <person name="Woyke T."/>
            <person name="Bristow J."/>
            <person name="Eisen J."/>
            <person name="Markowitz V."/>
            <person name="Hugenholtz P."/>
            <person name="Klenk H."/>
            <person name="Kyrpides N."/>
        </authorList>
    </citation>
    <scope>NUCLEOTIDE SEQUENCE [LARGE SCALE GENOMIC DNA]</scope>
    <source>
        <strain evidence="4">DSM 14429 / JCM 11212 / NBRC 100878 / IC-017</strain>
    </source>
</reference>
<dbReference type="Gene3D" id="3.40.50.11590">
    <property type="match status" value="1"/>
</dbReference>
<dbReference type="Pfam" id="PF04016">
    <property type="entry name" value="DUF364"/>
    <property type="match status" value="1"/>
</dbReference>
<feature type="domain" description="Putative heavy-metal chelation" evidence="1">
    <location>
        <begin position="104"/>
        <end position="223"/>
    </location>
</feature>
<evidence type="ECO:0000259" key="1">
    <source>
        <dbReference type="Pfam" id="PF04016"/>
    </source>
</evidence>
<reference evidence="3 4" key="1">
    <citation type="journal article" date="2010" name="Stand. Genomic Sci.">
        <title>Complete genome sequence of Vulcanisaeta distributa type strain (IC-017).</title>
        <authorList>
            <person name="Mavromatis K."/>
            <person name="Sikorski J."/>
            <person name="Pabst E."/>
            <person name="Teshima H."/>
            <person name="Lapidus A."/>
            <person name="Lucas S."/>
            <person name="Nolan M."/>
            <person name="Glavina Del Rio T."/>
            <person name="Cheng J.F."/>
            <person name="Bruce D."/>
            <person name="Goodwin L."/>
            <person name="Pitluck S."/>
            <person name="Liolios K."/>
            <person name="Ivanova N."/>
            <person name="Mikhailova N."/>
            <person name="Pati A."/>
            <person name="Chen A."/>
            <person name="Palaniappan K."/>
            <person name="Land M."/>
            <person name="Hauser L."/>
            <person name="Chang Y.J."/>
            <person name="Jeffries C.D."/>
            <person name="Rohde M."/>
            <person name="Spring S."/>
            <person name="Goker M."/>
            <person name="Wirth R."/>
            <person name="Woyke T."/>
            <person name="Bristow J."/>
            <person name="Eisen J.A."/>
            <person name="Markowitz V."/>
            <person name="Hugenholtz P."/>
            <person name="Klenk H.P."/>
            <person name="Kyrpides N.C."/>
        </authorList>
    </citation>
    <scope>NUCLEOTIDE SEQUENCE [LARGE SCALE GENOMIC DNA]</scope>
    <source>
        <strain evidence="4">DSM 14429 / JCM 11212 / NBRC 100878 / IC-017</strain>
    </source>
</reference>
<dbReference type="RefSeq" id="WP_013337415.1">
    <property type="nucleotide sequence ID" value="NC_014537.1"/>
</dbReference>
<dbReference type="SUPFAM" id="SSF159713">
    <property type="entry name" value="Dhaf3308-like"/>
    <property type="match status" value="1"/>
</dbReference>
<dbReference type="AlphaFoldDB" id="E1QQS8"/>
<evidence type="ECO:0000259" key="2">
    <source>
        <dbReference type="Pfam" id="PF13938"/>
    </source>
</evidence>
<dbReference type="InterPro" id="IPR025251">
    <property type="entry name" value="DUF4213"/>
</dbReference>
<dbReference type="eggNOG" id="arCOG03216">
    <property type="taxonomic scope" value="Archaea"/>
</dbReference>
<dbReference type="EMBL" id="CP002100">
    <property type="protein sequence ID" value="ADN51690.1"/>
    <property type="molecule type" value="Genomic_DNA"/>
</dbReference>
<dbReference type="Proteomes" id="UP000006681">
    <property type="component" value="Chromosome"/>
</dbReference>
<dbReference type="Pfam" id="PF13938">
    <property type="entry name" value="DUF4213"/>
    <property type="match status" value="1"/>
</dbReference>
<name>E1QQS8_VULDI</name>
<organism evidence="3 4">
    <name type="scientific">Vulcanisaeta distributa (strain DSM 14429 / JCM 11212 / NBRC 100878 / IC-017)</name>
    <dbReference type="NCBI Taxonomy" id="572478"/>
    <lineage>
        <taxon>Archaea</taxon>
        <taxon>Thermoproteota</taxon>
        <taxon>Thermoprotei</taxon>
        <taxon>Thermoproteales</taxon>
        <taxon>Thermoproteaceae</taxon>
        <taxon>Vulcanisaeta</taxon>
    </lineage>
</organism>
<feature type="domain" description="DUF4213" evidence="2">
    <location>
        <begin position="11"/>
        <end position="89"/>
    </location>
</feature>